<evidence type="ECO:0000259" key="4">
    <source>
        <dbReference type="Pfam" id="PF10135"/>
    </source>
</evidence>
<evidence type="ECO:0008006" key="7">
    <source>
        <dbReference type="Google" id="ProtNLM"/>
    </source>
</evidence>
<organism evidence="5 6">
    <name type="scientific">Pseudomonas turukhanskensis</name>
    <dbReference type="NCBI Taxonomy" id="1806536"/>
    <lineage>
        <taxon>Bacteria</taxon>
        <taxon>Pseudomonadati</taxon>
        <taxon>Pseudomonadota</taxon>
        <taxon>Gammaproteobacteria</taxon>
        <taxon>Pseudomonadales</taxon>
        <taxon>Pseudomonadaceae</taxon>
        <taxon>Pseudomonas</taxon>
    </lineage>
</organism>
<dbReference type="PANTHER" id="PTHR37423">
    <property type="entry name" value="SOLUBLE LYTIC MUREIN TRANSGLYCOSYLASE-RELATED"/>
    <property type="match status" value="1"/>
</dbReference>
<dbReference type="Pfam" id="PF01464">
    <property type="entry name" value="SLT"/>
    <property type="match status" value="1"/>
</dbReference>
<feature type="domain" description="Flagellar protein FlgJ N-terminal" evidence="4">
    <location>
        <begin position="44"/>
        <end position="94"/>
    </location>
</feature>
<dbReference type="GO" id="GO:0044781">
    <property type="term" value="P:bacterial-type flagellum organization"/>
    <property type="evidence" value="ECO:0007669"/>
    <property type="project" value="UniProtKB-KW"/>
</dbReference>
<proteinExistence type="inferred from homology"/>
<dbReference type="CDD" id="cd13401">
    <property type="entry name" value="Slt70-like"/>
    <property type="match status" value="1"/>
</dbReference>
<evidence type="ECO:0000259" key="3">
    <source>
        <dbReference type="Pfam" id="PF01464"/>
    </source>
</evidence>
<dbReference type="InterPro" id="IPR019301">
    <property type="entry name" value="Flagellar_prot_FlgJ_N"/>
</dbReference>
<dbReference type="RefSeq" id="WP_271196438.1">
    <property type="nucleotide sequence ID" value="NZ_BSFN01000009.1"/>
</dbReference>
<dbReference type="PANTHER" id="PTHR37423:SF2">
    <property type="entry name" value="MEMBRANE-BOUND LYTIC MUREIN TRANSGLYCOSYLASE C"/>
    <property type="match status" value="1"/>
</dbReference>
<dbReference type="InterPro" id="IPR023346">
    <property type="entry name" value="Lysozyme-like_dom_sf"/>
</dbReference>
<name>A0A9W6K7D3_9PSED</name>
<dbReference type="SUPFAM" id="SSF53955">
    <property type="entry name" value="Lysozyme-like"/>
    <property type="match status" value="1"/>
</dbReference>
<sequence length="383" mass="41584">MSIVSLPTAINNARTVNAPGNDPRQQLQAASEQFEALFLQQILKQMRKAGDVLSAGNPMRSRELDTMRDFYDEAMAEHLATSKQTGISDMLVKQLAGSVTPQMTLTAAQQAARSADLPRTHIVPQQPLASTWERGVAAVNQLWQRGSSAVGSLVDSLIAHESAGDIAAVSSKGARGLMQLMPGTARDMAAKLGLDFSEERLSQDGEYNKTLGVAYLNDMLERYDGHQALAVAAYNAGPGKVDEWLEKNGDPRTGQIGTEAWVQRIPYEETRNYTRSILQDLQQQRLRGEATAPRHSQPVRASLDERLQAGELLGMAASRTPNLSDTPNNRTDAFKPAAEPVAFPLSVADLPSQRPLHQSLSAAFAQSIRTELPVFKASKGNLS</sequence>
<dbReference type="Gene3D" id="1.10.530.10">
    <property type="match status" value="1"/>
</dbReference>
<dbReference type="Pfam" id="PF10135">
    <property type="entry name" value="Rod-binding"/>
    <property type="match status" value="1"/>
</dbReference>
<feature type="domain" description="Transglycosylase SLT" evidence="3">
    <location>
        <begin position="152"/>
        <end position="251"/>
    </location>
</feature>
<dbReference type="Proteomes" id="UP001143328">
    <property type="component" value="Unassembled WGS sequence"/>
</dbReference>
<evidence type="ECO:0000313" key="6">
    <source>
        <dbReference type="Proteomes" id="UP001143328"/>
    </source>
</evidence>
<comment type="caution">
    <text evidence="5">The sequence shown here is derived from an EMBL/GenBank/DDBJ whole genome shotgun (WGS) entry which is preliminary data.</text>
</comment>
<protein>
    <recommendedName>
        <fullName evidence="7">Lytic transglycosylase</fullName>
    </recommendedName>
</protein>
<reference evidence="5" key="2">
    <citation type="submission" date="2023-01" db="EMBL/GenBank/DDBJ databases">
        <authorList>
            <person name="Sun Q."/>
            <person name="Evtushenko L."/>
        </authorList>
    </citation>
    <scope>NUCLEOTIDE SEQUENCE</scope>
    <source>
        <strain evidence="5">VKM B-2935</strain>
    </source>
</reference>
<accession>A0A9W6K7D3</accession>
<evidence type="ECO:0000256" key="1">
    <source>
        <dbReference type="ARBA" id="ARBA00007734"/>
    </source>
</evidence>
<evidence type="ECO:0000313" key="5">
    <source>
        <dbReference type="EMBL" id="GLK90247.1"/>
    </source>
</evidence>
<keyword evidence="6" id="KW-1185">Reference proteome</keyword>
<dbReference type="EMBL" id="BSFN01000009">
    <property type="protein sequence ID" value="GLK90247.1"/>
    <property type="molecule type" value="Genomic_DNA"/>
</dbReference>
<gene>
    <name evidence="5" type="ORF">GCM10017655_33090</name>
</gene>
<reference evidence="5" key="1">
    <citation type="journal article" date="2014" name="Int. J. Syst. Evol. Microbiol.">
        <title>Complete genome sequence of Corynebacterium casei LMG S-19264T (=DSM 44701T), isolated from a smear-ripened cheese.</title>
        <authorList>
            <consortium name="US DOE Joint Genome Institute (JGI-PGF)"/>
            <person name="Walter F."/>
            <person name="Albersmeier A."/>
            <person name="Kalinowski J."/>
            <person name="Ruckert C."/>
        </authorList>
    </citation>
    <scope>NUCLEOTIDE SEQUENCE</scope>
    <source>
        <strain evidence="5">VKM B-2935</strain>
    </source>
</reference>
<comment type="similarity">
    <text evidence="1">Belongs to the transglycosylase Slt family.</text>
</comment>
<dbReference type="InterPro" id="IPR008258">
    <property type="entry name" value="Transglycosylase_SLT_dom_1"/>
</dbReference>
<dbReference type="AlphaFoldDB" id="A0A9W6K7D3"/>
<evidence type="ECO:0000256" key="2">
    <source>
        <dbReference type="ARBA" id="ARBA00022795"/>
    </source>
</evidence>
<keyword evidence="2" id="KW-1005">Bacterial flagellum biogenesis</keyword>